<proteinExistence type="inferred from homology"/>
<evidence type="ECO:0000313" key="12">
    <source>
        <dbReference type="EMBL" id="EOA38053.1"/>
    </source>
</evidence>
<feature type="non-terminal residue" evidence="12">
    <location>
        <position position="1"/>
    </location>
</feature>
<keyword evidence="4" id="KW-0805">Transcription regulation</keyword>
<evidence type="ECO:0000256" key="8">
    <source>
        <dbReference type="ARBA" id="ARBA00023242"/>
    </source>
</evidence>
<dbReference type="GO" id="GO:0006357">
    <property type="term" value="P:regulation of transcription by RNA polymerase II"/>
    <property type="evidence" value="ECO:0007669"/>
    <property type="project" value="TreeGrafter"/>
</dbReference>
<dbReference type="Pfam" id="PF00447">
    <property type="entry name" value="HSF_DNA-bind"/>
    <property type="match status" value="1"/>
</dbReference>
<keyword evidence="7" id="KW-0804">Transcription</keyword>
<evidence type="ECO:0000256" key="7">
    <source>
        <dbReference type="ARBA" id="ARBA00023163"/>
    </source>
</evidence>
<dbReference type="FunFam" id="1.10.10.10:FF:000037">
    <property type="entry name" value="Heat stress transcription factor B-4"/>
    <property type="match status" value="1"/>
</dbReference>
<evidence type="ECO:0000313" key="13">
    <source>
        <dbReference type="Proteomes" id="UP000029121"/>
    </source>
</evidence>
<comment type="subunit">
    <text evidence="2">Homotrimer.</text>
</comment>
<dbReference type="EMBL" id="KB870805">
    <property type="protein sequence ID" value="EOA38053.1"/>
    <property type="molecule type" value="Genomic_DNA"/>
</dbReference>
<comment type="similarity">
    <text evidence="9">Belongs to the HSF family.</text>
</comment>
<feature type="region of interest" description="Disordered" evidence="10">
    <location>
        <begin position="286"/>
        <end position="306"/>
    </location>
</feature>
<evidence type="ECO:0000256" key="6">
    <source>
        <dbReference type="ARBA" id="ARBA00023125"/>
    </source>
</evidence>
<evidence type="ECO:0000256" key="3">
    <source>
        <dbReference type="ARBA" id="ARBA00022553"/>
    </source>
</evidence>
<dbReference type="InterPro" id="IPR036390">
    <property type="entry name" value="WH_DNA-bd_sf"/>
</dbReference>
<dbReference type="PROSITE" id="PS00434">
    <property type="entry name" value="HSF_DOMAIN"/>
    <property type="match status" value="1"/>
</dbReference>
<dbReference type="GO" id="GO:0003700">
    <property type="term" value="F:DNA-binding transcription factor activity"/>
    <property type="evidence" value="ECO:0007669"/>
    <property type="project" value="InterPro"/>
</dbReference>
<feature type="domain" description="HSF-type DNA-binding" evidence="11">
    <location>
        <begin position="88"/>
        <end position="112"/>
    </location>
</feature>
<dbReference type="AlphaFoldDB" id="R0ILZ3"/>
<name>R0ILZ3_9BRAS</name>
<dbReference type="OrthoDB" id="60033at2759"/>
<gene>
    <name evidence="12" type="ORF">CARUB_v10009522mg</name>
</gene>
<keyword evidence="13" id="KW-1185">Reference proteome</keyword>
<evidence type="ECO:0000256" key="2">
    <source>
        <dbReference type="ARBA" id="ARBA00011233"/>
    </source>
</evidence>
<accession>R0ILZ3</accession>
<dbReference type="GO" id="GO:0005634">
    <property type="term" value="C:nucleus"/>
    <property type="evidence" value="ECO:0007669"/>
    <property type="project" value="UniProtKB-SubCell"/>
</dbReference>
<evidence type="ECO:0000256" key="5">
    <source>
        <dbReference type="ARBA" id="ARBA00023016"/>
    </source>
</evidence>
<dbReference type="KEGG" id="crb:17899033"/>
<dbReference type="Proteomes" id="UP000029121">
    <property type="component" value="Unassembled WGS sequence"/>
</dbReference>
<dbReference type="Gene3D" id="1.10.10.10">
    <property type="entry name" value="Winged helix-like DNA-binding domain superfamily/Winged helix DNA-binding domain"/>
    <property type="match status" value="1"/>
</dbReference>
<reference evidence="13" key="1">
    <citation type="journal article" date="2013" name="Nat. Genet.">
        <title>The Capsella rubella genome and the genomic consequences of rapid mating system evolution.</title>
        <authorList>
            <person name="Slotte T."/>
            <person name="Hazzouri K.M."/>
            <person name="Agren J.A."/>
            <person name="Koenig D."/>
            <person name="Maumus F."/>
            <person name="Guo Y.L."/>
            <person name="Steige K."/>
            <person name="Platts A.E."/>
            <person name="Escobar J.S."/>
            <person name="Newman L.K."/>
            <person name="Wang W."/>
            <person name="Mandakova T."/>
            <person name="Vello E."/>
            <person name="Smith L.M."/>
            <person name="Henz S.R."/>
            <person name="Steffen J."/>
            <person name="Takuno S."/>
            <person name="Brandvain Y."/>
            <person name="Coop G."/>
            <person name="Andolfatto P."/>
            <person name="Hu T.T."/>
            <person name="Blanchette M."/>
            <person name="Clark R.M."/>
            <person name="Quesneville H."/>
            <person name="Nordborg M."/>
            <person name="Gaut B.S."/>
            <person name="Lysak M.A."/>
            <person name="Jenkins J."/>
            <person name="Grimwood J."/>
            <person name="Chapman J."/>
            <person name="Prochnik S."/>
            <person name="Shu S."/>
            <person name="Rokhsar D."/>
            <person name="Schmutz J."/>
            <person name="Weigel D."/>
            <person name="Wright S.I."/>
        </authorList>
    </citation>
    <scope>NUCLEOTIDE SEQUENCE [LARGE SCALE GENOMIC DNA]</scope>
    <source>
        <strain evidence="13">cv. Monte Gargano</strain>
    </source>
</reference>
<evidence type="ECO:0000256" key="9">
    <source>
        <dbReference type="RuleBase" id="RU004020"/>
    </source>
</evidence>
<evidence type="ECO:0000259" key="11">
    <source>
        <dbReference type="PROSITE" id="PS00434"/>
    </source>
</evidence>
<dbReference type="GO" id="GO:0000978">
    <property type="term" value="F:RNA polymerase II cis-regulatory region sequence-specific DNA binding"/>
    <property type="evidence" value="ECO:0007669"/>
    <property type="project" value="TreeGrafter"/>
</dbReference>
<keyword evidence="8" id="KW-0539">Nucleus</keyword>
<comment type="subcellular location">
    <subcellularLocation>
        <location evidence="1">Nucleus</location>
    </subcellularLocation>
</comment>
<keyword evidence="6" id="KW-0238">DNA-binding</keyword>
<dbReference type="STRING" id="81985.R0ILZ3"/>
<dbReference type="InterPro" id="IPR000232">
    <property type="entry name" value="HSF_DNA-bd"/>
</dbReference>
<dbReference type="SUPFAM" id="SSF46785">
    <property type="entry name" value="Winged helix' DNA-binding domain"/>
    <property type="match status" value="1"/>
</dbReference>
<keyword evidence="5" id="KW-0346">Stress response</keyword>
<dbReference type="InterPro" id="IPR036388">
    <property type="entry name" value="WH-like_DNA-bd_sf"/>
</dbReference>
<organism evidence="12 13">
    <name type="scientific">Capsella rubella</name>
    <dbReference type="NCBI Taxonomy" id="81985"/>
    <lineage>
        <taxon>Eukaryota</taxon>
        <taxon>Viridiplantae</taxon>
        <taxon>Streptophyta</taxon>
        <taxon>Embryophyta</taxon>
        <taxon>Tracheophyta</taxon>
        <taxon>Spermatophyta</taxon>
        <taxon>Magnoliopsida</taxon>
        <taxon>eudicotyledons</taxon>
        <taxon>Gunneridae</taxon>
        <taxon>Pentapetalae</taxon>
        <taxon>rosids</taxon>
        <taxon>malvids</taxon>
        <taxon>Brassicales</taxon>
        <taxon>Brassicaceae</taxon>
        <taxon>Camelineae</taxon>
        <taxon>Capsella</taxon>
    </lineage>
</organism>
<evidence type="ECO:0000256" key="10">
    <source>
        <dbReference type="SAM" id="MobiDB-lite"/>
    </source>
</evidence>
<protein>
    <recommendedName>
        <fullName evidence="11">HSF-type DNA-binding domain-containing protein</fullName>
    </recommendedName>
</protein>
<dbReference type="PRINTS" id="PR00056">
    <property type="entry name" value="HSFDOMAIN"/>
</dbReference>
<dbReference type="PANTHER" id="PTHR10015">
    <property type="entry name" value="HEAT SHOCK TRANSCRIPTION FACTOR"/>
    <property type="match status" value="1"/>
</dbReference>
<evidence type="ECO:0000256" key="4">
    <source>
        <dbReference type="ARBA" id="ARBA00023015"/>
    </source>
</evidence>
<dbReference type="eggNOG" id="KOG0627">
    <property type="taxonomic scope" value="Eukaryota"/>
</dbReference>
<evidence type="ECO:0000256" key="1">
    <source>
        <dbReference type="ARBA" id="ARBA00004123"/>
    </source>
</evidence>
<dbReference type="PANTHER" id="PTHR10015:SF400">
    <property type="entry name" value="HEAT STRESS TRANSCRIPTION FACTOR B-4"/>
    <property type="match status" value="1"/>
</dbReference>
<dbReference type="SMART" id="SM00415">
    <property type="entry name" value="HSF"/>
    <property type="match status" value="1"/>
</dbReference>
<keyword evidence="3" id="KW-0597">Phosphoprotein</keyword>
<sequence>LSSLSLSLSLENSLMAMMVENSYGGYGGGGGERIQLMVEGQGKAVPAPFLTKTYQLVDDPATDHVVSWGDDDTTFVVWRPPEFARDLLPNYFKHNNFSSFVRQLNTYGFRKIVPDRWEFANEFFKRGEKHLLCEIHRRKTSQMIPQQHSPFMSHHHGHHAPPQVPFSGGSFFPLPPRVTTPEEDHYWCDDSPPSRPRVIPQHNNIDTTAAQVTALSEDNERLRRSNTVLMSELAHMKKLYNDIIYFVQNHVKPVAPSNSYLSSFLQKQQPPTLDYYNTATTVNATTNNNLNHGLNSSPPTSQSSITVLEDDTNNHDQRNMRKTKLFGVSLPSSKKRSHHFSDQSSKTRLVLDKSDLALNLMTA</sequence>
<feature type="compositionally biased region" description="Polar residues" evidence="10">
    <location>
        <begin position="290"/>
        <end position="306"/>
    </location>
</feature>